<keyword evidence="3" id="KW-1185">Reference proteome</keyword>
<proteinExistence type="predicted"/>
<dbReference type="RefSeq" id="WP_092686434.1">
    <property type="nucleotide sequence ID" value="NZ_FNBK01000001.1"/>
</dbReference>
<dbReference type="AlphaFoldDB" id="A0A1G7F572"/>
<feature type="transmembrane region" description="Helical" evidence="1">
    <location>
        <begin position="51"/>
        <end position="76"/>
    </location>
</feature>
<dbReference type="EMBL" id="FNBK01000001">
    <property type="protein sequence ID" value="SDE71032.1"/>
    <property type="molecule type" value="Genomic_DNA"/>
</dbReference>
<keyword evidence="1" id="KW-0472">Membrane</keyword>
<evidence type="ECO:0000256" key="1">
    <source>
        <dbReference type="SAM" id="Phobius"/>
    </source>
</evidence>
<dbReference type="GO" id="GO:0005886">
    <property type="term" value="C:plasma membrane"/>
    <property type="evidence" value="ECO:0007669"/>
    <property type="project" value="UniProtKB-SubCell"/>
</dbReference>
<dbReference type="STRING" id="660518.SAMN05216218_10130"/>
<dbReference type="GO" id="GO:0140359">
    <property type="term" value="F:ABC-type transporter activity"/>
    <property type="evidence" value="ECO:0007669"/>
    <property type="project" value="InterPro"/>
</dbReference>
<feature type="transmembrane region" description="Helical" evidence="1">
    <location>
        <begin position="168"/>
        <end position="186"/>
    </location>
</feature>
<gene>
    <name evidence="2" type="ORF">SAMN05216218_10130</name>
</gene>
<reference evidence="3" key="1">
    <citation type="submission" date="2016-10" db="EMBL/GenBank/DDBJ databases">
        <authorList>
            <person name="Varghese N."/>
            <person name="Submissions S."/>
        </authorList>
    </citation>
    <scope>NUCLEOTIDE SEQUENCE [LARGE SCALE GENOMIC DNA]</scope>
    <source>
        <strain evidence="3">IBRC-M 10760</strain>
    </source>
</reference>
<keyword evidence="1" id="KW-1133">Transmembrane helix</keyword>
<sequence>MSIESVLSKDLTSVRRSGALWGVAVCLALVAAMMAYVNVGRGAPPLREAQNAYGLLVGLIGVLVPIVAIIASYMSITGERASGGIKFLLAFPNTRRDVFVGKLLSRLGVVSAIVLFMFVAATAMTVARYGVFPFGVAVGVLAVTLLYAWAFVALSVACSSAAATRSQAIAATVGSYFVLVILNLTFRFSQVVQLVHDVILGFDPDPHLYAAFDYVSPYIAYQKAANLVYPTAMERNVFRFREEARESMPAYLSDEVSLVVFAAWLVIPLALGYLRFQRSDLQ</sequence>
<accession>A0A1G7F572</accession>
<organism evidence="2 3">
    <name type="scientific">Halorientalis regularis</name>
    <dbReference type="NCBI Taxonomy" id="660518"/>
    <lineage>
        <taxon>Archaea</taxon>
        <taxon>Methanobacteriati</taxon>
        <taxon>Methanobacteriota</taxon>
        <taxon>Stenosarchaea group</taxon>
        <taxon>Halobacteria</taxon>
        <taxon>Halobacteriales</taxon>
        <taxon>Haloarculaceae</taxon>
        <taxon>Halorientalis</taxon>
    </lineage>
</organism>
<dbReference type="PANTHER" id="PTHR43471">
    <property type="entry name" value="ABC TRANSPORTER PERMEASE"/>
    <property type="match status" value="1"/>
</dbReference>
<keyword evidence="1" id="KW-0812">Transmembrane</keyword>
<dbReference type="Pfam" id="PF12679">
    <property type="entry name" value="ABC2_membrane_2"/>
    <property type="match status" value="1"/>
</dbReference>
<dbReference type="PANTHER" id="PTHR43471:SF1">
    <property type="entry name" value="ABC TRANSPORTER PERMEASE PROTEIN NOSY-RELATED"/>
    <property type="match status" value="1"/>
</dbReference>
<dbReference type="Proteomes" id="UP000199076">
    <property type="component" value="Unassembled WGS sequence"/>
</dbReference>
<feature type="transmembrane region" description="Helical" evidence="1">
    <location>
        <begin position="132"/>
        <end position="156"/>
    </location>
</feature>
<feature type="transmembrane region" description="Helical" evidence="1">
    <location>
        <begin position="256"/>
        <end position="276"/>
    </location>
</feature>
<feature type="transmembrane region" description="Helical" evidence="1">
    <location>
        <begin position="20"/>
        <end position="39"/>
    </location>
</feature>
<dbReference type="OrthoDB" id="86287at2157"/>
<protein>
    <submittedName>
        <fullName evidence="2">ABC-2 type transport system permease protein</fullName>
    </submittedName>
</protein>
<feature type="transmembrane region" description="Helical" evidence="1">
    <location>
        <begin position="103"/>
        <end position="126"/>
    </location>
</feature>
<evidence type="ECO:0000313" key="3">
    <source>
        <dbReference type="Proteomes" id="UP000199076"/>
    </source>
</evidence>
<name>A0A1G7F572_9EURY</name>
<evidence type="ECO:0000313" key="2">
    <source>
        <dbReference type="EMBL" id="SDE71032.1"/>
    </source>
</evidence>